<evidence type="ECO:0000256" key="2">
    <source>
        <dbReference type="ARBA" id="ARBA00022553"/>
    </source>
</evidence>
<proteinExistence type="inferred from homology"/>
<reference evidence="7" key="2">
    <citation type="submission" date="2016-02" db="EMBL/GenBank/DDBJ databases">
        <title>Genome sequencing of Aspergillus luchuensis NBRC 4314.</title>
        <authorList>
            <person name="Yamada O."/>
        </authorList>
    </citation>
    <scope>NUCLEOTIDE SEQUENCE [LARGE SCALE GENOMIC DNA]</scope>
    <source>
        <strain evidence="7">RIB 2604</strain>
    </source>
</reference>
<dbReference type="Proteomes" id="UP000661280">
    <property type="component" value="Chromosome 5"/>
</dbReference>
<dbReference type="GO" id="GO:0043041">
    <property type="term" value="P:amino acid activation for nonribosomal peptide biosynthetic process"/>
    <property type="evidence" value="ECO:0007669"/>
    <property type="project" value="TreeGrafter"/>
</dbReference>
<evidence type="ECO:0000313" key="7">
    <source>
        <dbReference type="Proteomes" id="UP000075230"/>
    </source>
</evidence>
<gene>
    <name evidence="5" type="ORF">AKAW2_50001S</name>
    <name evidence="6" type="ORF">RIB2604_00500020</name>
</gene>
<comment type="similarity">
    <text evidence="3">Belongs to the NRP synthetase family.</text>
</comment>
<dbReference type="Pfam" id="PF00501">
    <property type="entry name" value="AMP-binding"/>
    <property type="match status" value="1"/>
</dbReference>
<dbReference type="Gene3D" id="3.40.50.12780">
    <property type="entry name" value="N-terminal domain of ligase-like"/>
    <property type="match status" value="1"/>
</dbReference>
<dbReference type="EMBL" id="BCWF01000005">
    <property type="protein sequence ID" value="GAT19398.1"/>
    <property type="molecule type" value="Genomic_DNA"/>
</dbReference>
<evidence type="ECO:0000313" key="8">
    <source>
        <dbReference type="Proteomes" id="UP000661280"/>
    </source>
</evidence>
<protein>
    <submittedName>
        <fullName evidence="6">HC-toxin synthetase</fullName>
    </submittedName>
</protein>
<dbReference type="InterPro" id="IPR042099">
    <property type="entry name" value="ANL_N_sf"/>
</dbReference>
<feature type="domain" description="AMP-dependent synthetase/ligase" evidence="4">
    <location>
        <begin position="1"/>
        <end position="276"/>
    </location>
</feature>
<dbReference type="InterPro" id="IPR000873">
    <property type="entry name" value="AMP-dep_synth/lig_dom"/>
</dbReference>
<dbReference type="VEuPathDB" id="FungiDB:ASPFODRAFT_175204"/>
<dbReference type="GeneID" id="64960981"/>
<dbReference type="PANTHER" id="PTHR45527:SF1">
    <property type="entry name" value="FATTY ACID SYNTHASE"/>
    <property type="match status" value="1"/>
</dbReference>
<dbReference type="OrthoDB" id="416786at2759"/>
<reference evidence="5" key="4">
    <citation type="submission" date="2021-02" db="EMBL/GenBank/DDBJ databases">
        <title>Aspergillus luchuensis mut. kawachii IFO 4304 genome sequence.</title>
        <authorList>
            <person name="Mori K."/>
            <person name="Kadooka C."/>
            <person name="Goto M."/>
            <person name="Futagami T."/>
        </authorList>
    </citation>
    <scope>NUCLEOTIDE SEQUENCE</scope>
    <source>
        <strain evidence="5">IFO 4308</strain>
    </source>
</reference>
<dbReference type="GO" id="GO:0005737">
    <property type="term" value="C:cytoplasm"/>
    <property type="evidence" value="ECO:0007669"/>
    <property type="project" value="TreeGrafter"/>
</dbReference>
<dbReference type="GO" id="GO:0031177">
    <property type="term" value="F:phosphopantetheine binding"/>
    <property type="evidence" value="ECO:0007669"/>
    <property type="project" value="TreeGrafter"/>
</dbReference>
<organism evidence="6 7">
    <name type="scientific">Aspergillus kawachii</name>
    <name type="common">White koji mold</name>
    <name type="synonym">Aspergillus awamori var. kawachi</name>
    <dbReference type="NCBI Taxonomy" id="1069201"/>
    <lineage>
        <taxon>Eukaryota</taxon>
        <taxon>Fungi</taxon>
        <taxon>Dikarya</taxon>
        <taxon>Ascomycota</taxon>
        <taxon>Pezizomycotina</taxon>
        <taxon>Eurotiomycetes</taxon>
        <taxon>Eurotiomycetidae</taxon>
        <taxon>Eurotiales</taxon>
        <taxon>Aspergillaceae</taxon>
        <taxon>Aspergillus</taxon>
        <taxon>Aspergillus subgen. Circumdati</taxon>
    </lineage>
</organism>
<dbReference type="GO" id="GO:0044550">
    <property type="term" value="P:secondary metabolite biosynthetic process"/>
    <property type="evidence" value="ECO:0007669"/>
    <property type="project" value="TreeGrafter"/>
</dbReference>
<dbReference type="KEGG" id="aluc:AKAW2_50001S"/>
<reference evidence="6 7" key="1">
    <citation type="journal article" date="2016" name="DNA Res.">
        <title>Genome sequence of Aspergillus luchuensis NBRC 4314.</title>
        <authorList>
            <person name="Yamada O."/>
            <person name="Machida M."/>
            <person name="Hosoyama A."/>
            <person name="Goto M."/>
            <person name="Takahashi T."/>
            <person name="Futagami T."/>
            <person name="Yamagata Y."/>
            <person name="Takeuchi M."/>
            <person name="Kobayashi T."/>
            <person name="Koike H."/>
            <person name="Abe K."/>
            <person name="Asai K."/>
            <person name="Arita M."/>
            <person name="Fujita N."/>
            <person name="Fukuda K."/>
            <person name="Higa K."/>
            <person name="Horikawa H."/>
            <person name="Ishikawa T."/>
            <person name="Jinno K."/>
            <person name="Kato Y."/>
            <person name="Kirimura K."/>
            <person name="Mizutani O."/>
            <person name="Nakasone K."/>
            <person name="Sano M."/>
            <person name="Shiraishi Y."/>
            <person name="Tsukahara M."/>
            <person name="Gomi K."/>
        </authorList>
    </citation>
    <scope>NUCLEOTIDE SEQUENCE [LARGE SCALE GENOMIC DNA]</scope>
    <source>
        <strain evidence="6 7">RIB 2604</strain>
    </source>
</reference>
<keyword evidence="2" id="KW-0597">Phosphoprotein</keyword>
<evidence type="ECO:0000256" key="3">
    <source>
        <dbReference type="ARBA" id="ARBA00029454"/>
    </source>
</evidence>
<reference evidence="5" key="3">
    <citation type="submission" date="2021-01" db="EMBL/GenBank/DDBJ databases">
        <authorList>
            <consortium name="Aspergillus luchuensis mut. kawachii IFO 4304 genome sequencing consortium"/>
            <person name="Kazuki M."/>
            <person name="Futagami T."/>
        </authorList>
    </citation>
    <scope>NUCLEOTIDE SEQUENCE</scope>
    <source>
        <strain evidence="5">IFO 4308</strain>
    </source>
</reference>
<dbReference type="EMBL" id="AP024429">
    <property type="protein sequence ID" value="BCR99659.1"/>
    <property type="molecule type" value="Genomic_DNA"/>
</dbReference>
<evidence type="ECO:0000256" key="1">
    <source>
        <dbReference type="ARBA" id="ARBA00022450"/>
    </source>
</evidence>
<keyword evidence="8" id="KW-1185">Reference proteome</keyword>
<evidence type="ECO:0000313" key="5">
    <source>
        <dbReference type="EMBL" id="BCR99659.1"/>
    </source>
</evidence>
<dbReference type="RefSeq" id="XP_041543422.1">
    <property type="nucleotide sequence ID" value="XM_041689771.1"/>
</dbReference>
<accession>A0A146EZD5</accession>
<evidence type="ECO:0000313" key="6">
    <source>
        <dbReference type="EMBL" id="GAT19398.1"/>
    </source>
</evidence>
<dbReference type="InterPro" id="IPR020845">
    <property type="entry name" value="AMP-binding_CS"/>
</dbReference>
<dbReference type="InterPro" id="IPR020459">
    <property type="entry name" value="AMP-binding"/>
</dbReference>
<name>A0A146EZD5_ASPKA</name>
<evidence type="ECO:0000259" key="4">
    <source>
        <dbReference type="Pfam" id="PF00501"/>
    </source>
</evidence>
<dbReference type="PANTHER" id="PTHR45527">
    <property type="entry name" value="NONRIBOSOMAL PEPTIDE SYNTHETASE"/>
    <property type="match status" value="1"/>
</dbReference>
<keyword evidence="1" id="KW-0596">Phosphopantetheine</keyword>
<dbReference type="PRINTS" id="PR00154">
    <property type="entry name" value="AMPBINDING"/>
</dbReference>
<dbReference type="SUPFAM" id="SSF56801">
    <property type="entry name" value="Acetyl-CoA synthetase-like"/>
    <property type="match status" value="1"/>
</dbReference>
<dbReference type="PROSITE" id="PS00455">
    <property type="entry name" value="AMP_BINDING"/>
    <property type="match status" value="1"/>
</dbReference>
<dbReference type="SMR" id="A0A146EZD5"/>
<dbReference type="Proteomes" id="UP000075230">
    <property type="component" value="Unassembled WGS sequence"/>
</dbReference>
<sequence length="291" mass="31275">MLGILKAGGAFVPLDPSQPQARLNKICREIQAKLILVSLALSHRPFSPIGILTVDHCSLCSYRPNVSVTTNSENAAYILFTSGSTGRPKGVVVPHTSFASSASYHSRSFLLGPEARVLQFSSLTFDASLCEILSTLLFGGCICIPSENQRMDEITSVMRTLRVNYALLTPSVARLVNPNQVPSLSHLILMGEKPCLADLQQWCQLEGLMIGYGPTECSVCCTVATSWAPQAPTGSIGKPVGCTSWVTSSHDHNRLAPIGAEGELLIKGLILARGYLNNPDKTMAFFIENPG</sequence>
<dbReference type="AlphaFoldDB" id="A0A146EZD5"/>